<dbReference type="FunFam" id="1.20.5.990:FF:000006">
    <property type="entry name" value="Centrosomal protein of 55 kDa"/>
    <property type="match status" value="1"/>
</dbReference>
<dbReference type="Bgee" id="ENSACAG00000007022">
    <property type="expression patterns" value="Expressed in ovary and 10 other cell types or tissues"/>
</dbReference>
<feature type="domain" description="TSG101 and ALIX binding" evidence="5">
    <location>
        <begin position="178"/>
        <end position="205"/>
    </location>
</feature>
<evidence type="ECO:0000256" key="3">
    <source>
        <dbReference type="ARBA" id="ARBA00023054"/>
    </source>
</evidence>
<evidence type="ECO:0000313" key="6">
    <source>
        <dbReference type="Ensembl" id="ENSACAP00000023829.1"/>
    </source>
</evidence>
<comment type="subcellular location">
    <subcellularLocation>
        <location evidence="1">Cytoplasm</location>
    </subcellularLocation>
</comment>
<name>A0A803SLI9_ANOCA</name>
<dbReference type="GO" id="GO:1904888">
    <property type="term" value="P:cranial skeletal system development"/>
    <property type="evidence" value="ECO:0007669"/>
    <property type="project" value="Ensembl"/>
</dbReference>
<dbReference type="GO" id="GO:0045184">
    <property type="term" value="P:establishment of protein localization"/>
    <property type="evidence" value="ECO:0000318"/>
    <property type="project" value="GO_Central"/>
</dbReference>
<dbReference type="Ensembl" id="ENSACAT00000053526.1">
    <property type="protein sequence ID" value="ENSACAP00000023829.1"/>
    <property type="gene ID" value="ENSACAG00000007022.4"/>
</dbReference>
<dbReference type="Pfam" id="PF12180">
    <property type="entry name" value="EABR"/>
    <property type="match status" value="1"/>
</dbReference>
<dbReference type="PANTHER" id="PTHR31838">
    <property type="entry name" value="CENTROSOMAL PROTEIN OF 55 KDA"/>
    <property type="match status" value="1"/>
</dbReference>
<dbReference type="InParanoid" id="A0A803SLI9"/>
<dbReference type="GO" id="GO:0090543">
    <property type="term" value="C:Flemming body"/>
    <property type="evidence" value="ECO:0007669"/>
    <property type="project" value="Ensembl"/>
</dbReference>
<keyword evidence="7" id="KW-1185">Reference proteome</keyword>
<feature type="coiled-coil region" evidence="4">
    <location>
        <begin position="109"/>
        <end position="150"/>
    </location>
</feature>
<sequence length="472" mass="55252">MTSKATKEMTTCISKWGLKSGNSKSESELQVYKKENAALKKSLEEIIKGKSKMTPEERKRLLEKILALQTETEKYKNILGERDHEIQLLKDKLKSGKQNSDTASLHSQLEEKSKEMAKREQLLKSLSEEVNRLNSQLSAVTARYSDLENRAGNVQQTLSTLFLHVSFSNFIILFTPKALDKNQQWLLYDQQREVYVQGLLARIFELEQQAKEAKPEAHTAPNSKKIMWDFIQLYGRENKQRYYEQLLATVRNDLQAERRNVSQLHSDLNEVKRKYDEAKQEVMNLNSLQKQHKQFDVKTLQDENHIKGQIIQRLTHENDAMQEKLDEERKRTQTLSSQVEMLHRSLIKQQEENTRMATLEQQIQACTLDFENEKLDRHNLQHQLNKVLKELRKAREQITRLEPSLPEHGECIEVIQNFQTDFQDKLTLQDKCSSPKRSNLLDESFLECPKCKAQYPTSQHRELLAHIDFCAD</sequence>
<evidence type="ECO:0000256" key="4">
    <source>
        <dbReference type="SAM" id="Coils"/>
    </source>
</evidence>
<dbReference type="InterPro" id="IPR022008">
    <property type="entry name" value="EABR"/>
</dbReference>
<dbReference type="PANTHER" id="PTHR31838:SF1">
    <property type="entry name" value="CENTROSOMAL PROTEIN OF 55 KDA"/>
    <property type="match status" value="1"/>
</dbReference>
<keyword evidence="3 4" id="KW-0175">Coiled coil</keyword>
<dbReference type="Gene3D" id="1.10.287.1490">
    <property type="match status" value="1"/>
</dbReference>
<dbReference type="GO" id="GO:0051896">
    <property type="term" value="P:regulation of phosphatidylinositol 3-kinase/protein kinase B signal transduction"/>
    <property type="evidence" value="ECO:0007669"/>
    <property type="project" value="InterPro"/>
</dbReference>
<dbReference type="GO" id="GO:0042802">
    <property type="term" value="F:identical protein binding"/>
    <property type="evidence" value="ECO:0007669"/>
    <property type="project" value="Ensembl"/>
</dbReference>
<feature type="coiled-coil region" evidence="4">
    <location>
        <begin position="254"/>
        <end position="338"/>
    </location>
</feature>
<evidence type="ECO:0000256" key="1">
    <source>
        <dbReference type="ARBA" id="ARBA00004496"/>
    </source>
</evidence>
<dbReference type="GO" id="GO:0005813">
    <property type="term" value="C:centrosome"/>
    <property type="evidence" value="ECO:0007669"/>
    <property type="project" value="Ensembl"/>
</dbReference>
<dbReference type="GO" id="GO:0030496">
    <property type="term" value="C:midbody"/>
    <property type="evidence" value="ECO:0000318"/>
    <property type="project" value="GO_Central"/>
</dbReference>
<dbReference type="GeneTree" id="ENSGT00510000047961"/>
<reference evidence="6" key="2">
    <citation type="submission" date="2025-08" db="UniProtKB">
        <authorList>
            <consortium name="Ensembl"/>
        </authorList>
    </citation>
    <scope>IDENTIFICATION</scope>
</reference>
<evidence type="ECO:0000313" key="7">
    <source>
        <dbReference type="Proteomes" id="UP000001646"/>
    </source>
</evidence>
<reference evidence="6" key="1">
    <citation type="submission" date="2009-12" db="EMBL/GenBank/DDBJ databases">
        <title>The Genome Sequence of Anolis carolinensis (Green Anole Lizard).</title>
        <authorList>
            <consortium name="The Genome Sequencing Platform"/>
            <person name="Di Palma F."/>
            <person name="Alfoldi J."/>
            <person name="Heiman D."/>
            <person name="Young S."/>
            <person name="Grabherr M."/>
            <person name="Johnson J."/>
            <person name="Lander E.S."/>
            <person name="Lindblad-Toh K."/>
        </authorList>
    </citation>
    <scope>NUCLEOTIDE SEQUENCE [LARGE SCALE GENOMIC DNA]</scope>
    <source>
        <strain evidence="6">JBL SC #1</strain>
    </source>
</reference>
<dbReference type="GO" id="GO:0061952">
    <property type="term" value="P:midbody abscission"/>
    <property type="evidence" value="ECO:0007669"/>
    <property type="project" value="Ensembl"/>
</dbReference>
<dbReference type="GO" id="GO:0000281">
    <property type="term" value="P:mitotic cytokinesis"/>
    <property type="evidence" value="ECO:0000318"/>
    <property type="project" value="GO_Central"/>
</dbReference>
<dbReference type="InterPro" id="IPR038926">
    <property type="entry name" value="CEP55"/>
</dbReference>
<evidence type="ECO:0000256" key="2">
    <source>
        <dbReference type="ARBA" id="ARBA00022490"/>
    </source>
</evidence>
<gene>
    <name evidence="6" type="primary">CEP55</name>
</gene>
<evidence type="ECO:0000259" key="5">
    <source>
        <dbReference type="Pfam" id="PF12180"/>
    </source>
</evidence>
<protein>
    <submittedName>
        <fullName evidence="6">Centrosomal protein 55</fullName>
    </submittedName>
</protein>
<keyword evidence="2" id="KW-0963">Cytoplasm</keyword>
<dbReference type="GO" id="GO:0045171">
    <property type="term" value="C:intercellular bridge"/>
    <property type="evidence" value="ECO:0007669"/>
    <property type="project" value="Ensembl"/>
</dbReference>
<reference evidence="6" key="3">
    <citation type="submission" date="2025-09" db="UniProtKB">
        <authorList>
            <consortium name="Ensembl"/>
        </authorList>
    </citation>
    <scope>IDENTIFICATION</scope>
</reference>
<dbReference type="Proteomes" id="UP000001646">
    <property type="component" value="Unplaced"/>
</dbReference>
<proteinExistence type="predicted"/>
<organism evidence="6 7">
    <name type="scientific">Anolis carolinensis</name>
    <name type="common">Green anole</name>
    <name type="synonym">American chameleon</name>
    <dbReference type="NCBI Taxonomy" id="28377"/>
    <lineage>
        <taxon>Eukaryota</taxon>
        <taxon>Metazoa</taxon>
        <taxon>Chordata</taxon>
        <taxon>Craniata</taxon>
        <taxon>Vertebrata</taxon>
        <taxon>Euteleostomi</taxon>
        <taxon>Lepidosauria</taxon>
        <taxon>Squamata</taxon>
        <taxon>Bifurcata</taxon>
        <taxon>Unidentata</taxon>
        <taxon>Episquamata</taxon>
        <taxon>Toxicofera</taxon>
        <taxon>Iguania</taxon>
        <taxon>Dactyloidae</taxon>
        <taxon>Anolis</taxon>
    </lineage>
</organism>
<dbReference type="GO" id="GO:0005737">
    <property type="term" value="C:cytoplasm"/>
    <property type="evidence" value="ECO:0007669"/>
    <property type="project" value="UniProtKB-SubCell"/>
</dbReference>
<dbReference type="Gene3D" id="1.20.5.1180">
    <property type="entry name" value="Geminin coiled-coil domain"/>
    <property type="match status" value="1"/>
</dbReference>
<accession>A0A803SLI9</accession>
<dbReference type="Gene3D" id="1.20.5.990">
    <property type="entry name" value="Nemo cc2-lz domain - 1d5 darpin complex"/>
    <property type="match status" value="1"/>
</dbReference>
<dbReference type="AlphaFoldDB" id="A0A803SLI9"/>